<keyword evidence="1 2" id="KW-0193">Cuticle</keyword>
<dbReference type="PROSITE" id="PS51155">
    <property type="entry name" value="CHIT_BIND_RR_2"/>
    <property type="match status" value="1"/>
</dbReference>
<dbReference type="EMBL" id="WJBH02000001">
    <property type="protein sequence ID" value="KAI9565975.1"/>
    <property type="molecule type" value="Genomic_DNA"/>
</dbReference>
<dbReference type="PANTHER" id="PTHR10380">
    <property type="entry name" value="CUTICLE PROTEIN"/>
    <property type="match status" value="1"/>
</dbReference>
<name>A0AAD5LNE7_9CRUS</name>
<dbReference type="GO" id="GO:0062129">
    <property type="term" value="C:chitin-based extracellular matrix"/>
    <property type="evidence" value="ECO:0007669"/>
    <property type="project" value="TreeGrafter"/>
</dbReference>
<evidence type="ECO:0000256" key="3">
    <source>
        <dbReference type="SAM" id="MobiDB-lite"/>
    </source>
</evidence>
<dbReference type="Proteomes" id="UP000820818">
    <property type="component" value="Linkage Group LG1"/>
</dbReference>
<dbReference type="InterPro" id="IPR050468">
    <property type="entry name" value="Cuticle_Struct_Prot"/>
</dbReference>
<feature type="signal peptide" evidence="4">
    <location>
        <begin position="1"/>
        <end position="15"/>
    </location>
</feature>
<dbReference type="InterPro" id="IPR000618">
    <property type="entry name" value="Insect_cuticle"/>
</dbReference>
<comment type="caution">
    <text evidence="5">The sequence shown here is derived from an EMBL/GenBank/DDBJ whole genome shotgun (WGS) entry which is preliminary data.</text>
</comment>
<dbReference type="GO" id="GO:0008010">
    <property type="term" value="F:structural constituent of chitin-based larval cuticle"/>
    <property type="evidence" value="ECO:0007669"/>
    <property type="project" value="TreeGrafter"/>
</dbReference>
<evidence type="ECO:0000256" key="2">
    <source>
        <dbReference type="PROSITE-ProRule" id="PRU00497"/>
    </source>
</evidence>
<accession>A0AAD5LNE7</accession>
<evidence type="ECO:0000256" key="1">
    <source>
        <dbReference type="ARBA" id="ARBA00022460"/>
    </source>
</evidence>
<dbReference type="PANTHER" id="PTHR10380:SF173">
    <property type="entry name" value="CUTICULAR PROTEIN 47EF, ISOFORM C-RELATED"/>
    <property type="match status" value="1"/>
</dbReference>
<feature type="compositionally biased region" description="Polar residues" evidence="3">
    <location>
        <begin position="36"/>
        <end position="49"/>
    </location>
</feature>
<organism evidence="5 6">
    <name type="scientific">Daphnia sinensis</name>
    <dbReference type="NCBI Taxonomy" id="1820382"/>
    <lineage>
        <taxon>Eukaryota</taxon>
        <taxon>Metazoa</taxon>
        <taxon>Ecdysozoa</taxon>
        <taxon>Arthropoda</taxon>
        <taxon>Crustacea</taxon>
        <taxon>Branchiopoda</taxon>
        <taxon>Diplostraca</taxon>
        <taxon>Cladocera</taxon>
        <taxon>Anomopoda</taxon>
        <taxon>Daphniidae</taxon>
        <taxon>Daphnia</taxon>
        <taxon>Daphnia similis group</taxon>
    </lineage>
</organism>
<reference evidence="5 6" key="1">
    <citation type="submission" date="2022-05" db="EMBL/GenBank/DDBJ databases">
        <title>A multi-omics perspective on studying reproductive biology in Daphnia sinensis.</title>
        <authorList>
            <person name="Jia J."/>
        </authorList>
    </citation>
    <scope>NUCLEOTIDE SEQUENCE [LARGE SCALE GENOMIC DNA]</scope>
    <source>
        <strain evidence="5 6">WSL</strain>
    </source>
</reference>
<gene>
    <name evidence="5" type="ORF">GHT06_009773</name>
</gene>
<keyword evidence="4" id="KW-0732">Signal</keyword>
<protein>
    <submittedName>
        <fullName evidence="5">Uncharacterized protein</fullName>
    </submittedName>
</protein>
<proteinExistence type="predicted"/>
<keyword evidence="6" id="KW-1185">Reference proteome</keyword>
<evidence type="ECO:0000313" key="6">
    <source>
        <dbReference type="Proteomes" id="UP000820818"/>
    </source>
</evidence>
<dbReference type="Pfam" id="PF00379">
    <property type="entry name" value="Chitin_bind_4"/>
    <property type="match status" value="1"/>
</dbReference>
<evidence type="ECO:0000256" key="4">
    <source>
        <dbReference type="SAM" id="SignalP"/>
    </source>
</evidence>
<dbReference type="AlphaFoldDB" id="A0AAD5LNE7"/>
<feature type="chain" id="PRO_5042227426" evidence="4">
    <location>
        <begin position="16"/>
        <end position="125"/>
    </location>
</feature>
<feature type="region of interest" description="Disordered" evidence="3">
    <location>
        <begin position="36"/>
        <end position="82"/>
    </location>
</feature>
<sequence length="125" mass="12871">MKLFVIAALLAVAVAAPSGSSYSGYKGPAITITAQSDVRNGDGSSQWSYAGSDGTTREESQAQLPGGKDYDNGGGNTNKGASYYISPEGQKISLTWTADQNGFLPKGDHLPVAPALPYSRSGLGI</sequence>
<evidence type="ECO:0000313" key="5">
    <source>
        <dbReference type="EMBL" id="KAI9565975.1"/>
    </source>
</evidence>